<comment type="catalytic activity">
    <reaction evidence="12">
        <text>(6R)-5,10-methylene-5,6,7,8-tetrahydrofolate + NADP(+) = (6R)-5,10-methenyltetrahydrofolate + NADPH</text>
        <dbReference type="Rhea" id="RHEA:22812"/>
        <dbReference type="ChEBI" id="CHEBI:15636"/>
        <dbReference type="ChEBI" id="CHEBI:57455"/>
        <dbReference type="ChEBI" id="CHEBI:57783"/>
        <dbReference type="ChEBI" id="CHEBI:58349"/>
        <dbReference type="EC" id="1.5.1.5"/>
    </reaction>
</comment>
<feature type="binding site" evidence="12">
    <location>
        <begin position="163"/>
        <end position="165"/>
    </location>
    <ligand>
        <name>NADP(+)</name>
        <dbReference type="ChEBI" id="CHEBI:58349"/>
    </ligand>
</feature>
<evidence type="ECO:0000256" key="10">
    <source>
        <dbReference type="ARBA" id="ARBA00023167"/>
    </source>
</evidence>
<evidence type="ECO:0000256" key="5">
    <source>
        <dbReference type="ARBA" id="ARBA00022755"/>
    </source>
</evidence>
<dbReference type="OrthoDB" id="9803580at2"/>
<evidence type="ECO:0000259" key="14">
    <source>
        <dbReference type="Pfam" id="PF02882"/>
    </source>
</evidence>
<protein>
    <recommendedName>
        <fullName evidence="12">Bifunctional protein FolD</fullName>
    </recommendedName>
    <domain>
        <recommendedName>
            <fullName evidence="12">Methylenetetrahydrofolate dehydrogenase</fullName>
            <ecNumber evidence="12">1.5.1.5</ecNumber>
        </recommendedName>
    </domain>
    <domain>
        <recommendedName>
            <fullName evidence="12">Methenyltetrahydrofolate cyclohydrolase</fullName>
            <ecNumber evidence="12">3.5.4.9</ecNumber>
        </recommendedName>
    </domain>
</protein>
<dbReference type="InterPro" id="IPR046346">
    <property type="entry name" value="Aminoacid_DH-like_N_sf"/>
</dbReference>
<name>A0A2K8SCP3_9MOLU</name>
<organism evidence="15 16">
    <name type="scientific">Spiroplasma floricola 23-6</name>
    <dbReference type="NCBI Taxonomy" id="1336749"/>
    <lineage>
        <taxon>Bacteria</taxon>
        <taxon>Bacillati</taxon>
        <taxon>Mycoplasmatota</taxon>
        <taxon>Mollicutes</taxon>
        <taxon>Entomoplasmatales</taxon>
        <taxon>Spiroplasmataceae</taxon>
        <taxon>Spiroplasma</taxon>
    </lineage>
</organism>
<evidence type="ECO:0000256" key="9">
    <source>
        <dbReference type="ARBA" id="ARBA00023102"/>
    </source>
</evidence>
<dbReference type="PANTHER" id="PTHR48099:SF5">
    <property type="entry name" value="C-1-TETRAHYDROFOLATE SYNTHASE, CYTOPLASMIC"/>
    <property type="match status" value="1"/>
</dbReference>
<sequence>MSKIIDGKEYAQILNTNLKNSIEQLKAKRKPKLIIIQIGNNLASNKYIKNKLKACQKVGIIGELKKFDENISEKNLKKEIEKINKDLLVDGLIVQLPLPSHIDEKEITNFISPLKDVDGFNALTLGNIMLNNSKIYPATPLGILKLLEWKNIDLSGKNVVIIGRSNIVGKPLTNMLINKSATVTTCNTKTKKIEEVCKKADILISAAGAANLVTKKFVNKNMIVIDVGANFLNGKYSGDVKFDEVSKIVKYITPVPGGVGPMTIACLLQNTFILYKEKENIS</sequence>
<gene>
    <name evidence="12 15" type="primary">folD</name>
    <name evidence="15" type="ORF">SFLOR_v1c01450</name>
</gene>
<keyword evidence="5 12" id="KW-0658">Purine biosynthesis</keyword>
<dbReference type="CDD" id="cd01080">
    <property type="entry name" value="NAD_bind_m-THF_DH_Cyclohyd"/>
    <property type="match status" value="1"/>
</dbReference>
<dbReference type="GO" id="GO:0035999">
    <property type="term" value="P:tetrahydrofolate interconversion"/>
    <property type="evidence" value="ECO:0007669"/>
    <property type="project" value="UniProtKB-UniRule"/>
</dbReference>
<dbReference type="PANTHER" id="PTHR48099">
    <property type="entry name" value="C-1-TETRAHYDROFOLATE SYNTHASE, CYTOPLASMIC-RELATED"/>
    <property type="match status" value="1"/>
</dbReference>
<dbReference type="GO" id="GO:0006164">
    <property type="term" value="P:purine nucleotide biosynthetic process"/>
    <property type="evidence" value="ECO:0007669"/>
    <property type="project" value="UniProtKB-KW"/>
</dbReference>
<feature type="domain" description="Tetrahydrofolate dehydrogenase/cyclohydrolase catalytic" evidence="13">
    <location>
        <begin position="5"/>
        <end position="118"/>
    </location>
</feature>
<evidence type="ECO:0000313" key="16">
    <source>
        <dbReference type="Proteomes" id="UP000231823"/>
    </source>
</evidence>
<keyword evidence="6 12" id="KW-0378">Hydrolase</keyword>
<dbReference type="Proteomes" id="UP000231823">
    <property type="component" value="Chromosome"/>
</dbReference>
<evidence type="ECO:0000256" key="7">
    <source>
        <dbReference type="ARBA" id="ARBA00022857"/>
    </source>
</evidence>
<comment type="subunit">
    <text evidence="2 12">Homodimer.</text>
</comment>
<evidence type="ECO:0000256" key="6">
    <source>
        <dbReference type="ARBA" id="ARBA00022801"/>
    </source>
</evidence>
<dbReference type="UniPathway" id="UPA00193"/>
<comment type="caution">
    <text evidence="12">Lacks conserved residue(s) required for the propagation of feature annotation.</text>
</comment>
<dbReference type="EC" id="1.5.1.5" evidence="12"/>
<dbReference type="InterPro" id="IPR020867">
    <property type="entry name" value="THF_DH/CycHdrlase_CS"/>
</dbReference>
<evidence type="ECO:0000256" key="8">
    <source>
        <dbReference type="ARBA" id="ARBA00023002"/>
    </source>
</evidence>
<comment type="function">
    <text evidence="12">Catalyzes the oxidation of 5,10-methylenetetrahydrofolate to 5,10-methenyltetrahydrofolate and then the hydrolysis of 5,10-methenyltetrahydrofolate to 10-formyltetrahydrofolate.</text>
</comment>
<dbReference type="HAMAP" id="MF_01576">
    <property type="entry name" value="THF_DHG_CYH"/>
    <property type="match status" value="1"/>
</dbReference>
<evidence type="ECO:0000256" key="2">
    <source>
        <dbReference type="ARBA" id="ARBA00011738"/>
    </source>
</evidence>
<keyword evidence="9 12" id="KW-0368">Histidine biosynthesis</keyword>
<accession>A0A2K8SCP3</accession>
<dbReference type="Pfam" id="PF00763">
    <property type="entry name" value="THF_DHG_CYH"/>
    <property type="match status" value="1"/>
</dbReference>
<proteinExistence type="inferred from homology"/>
<evidence type="ECO:0000256" key="4">
    <source>
        <dbReference type="ARBA" id="ARBA00022605"/>
    </source>
</evidence>
<feature type="binding site" evidence="12">
    <location>
        <position position="229"/>
    </location>
    <ligand>
        <name>NADP(+)</name>
        <dbReference type="ChEBI" id="CHEBI:58349"/>
    </ligand>
</feature>
<dbReference type="PRINTS" id="PR00085">
    <property type="entry name" value="THFDHDRGNASE"/>
</dbReference>
<keyword evidence="11 12" id="KW-0511">Multifunctional enzyme</keyword>
<reference evidence="15 16" key="1">
    <citation type="submission" date="2017-12" db="EMBL/GenBank/DDBJ databases">
        <title>Complete genome sequence of Spiroplasma floricola 23-6 (ATCC 29989).</title>
        <authorList>
            <person name="Tsai Y.-M."/>
            <person name="Wu P.-S."/>
            <person name="Lo W.-S."/>
            <person name="Kuo C.-H."/>
        </authorList>
    </citation>
    <scope>NUCLEOTIDE SEQUENCE [LARGE SCALE GENOMIC DNA]</scope>
    <source>
        <strain evidence="15 16">23-6</strain>
    </source>
</reference>
<keyword evidence="3 12" id="KW-0554">One-carbon metabolism</keyword>
<keyword evidence="10 12" id="KW-0486">Methionine biosynthesis</keyword>
<dbReference type="Gene3D" id="3.40.50.10860">
    <property type="entry name" value="Leucine Dehydrogenase, chain A, domain 1"/>
    <property type="match status" value="1"/>
</dbReference>
<feature type="domain" description="Tetrahydrofolate dehydrogenase/cyclohydrolase NAD(P)-binding" evidence="14">
    <location>
        <begin position="137"/>
        <end position="277"/>
    </location>
</feature>
<dbReference type="GO" id="GO:0004488">
    <property type="term" value="F:methylenetetrahydrofolate dehydrogenase (NADP+) activity"/>
    <property type="evidence" value="ECO:0007669"/>
    <property type="project" value="UniProtKB-UniRule"/>
</dbReference>
<keyword evidence="7 12" id="KW-0521">NADP</keyword>
<dbReference type="RefSeq" id="WP_100916196.1">
    <property type="nucleotide sequence ID" value="NZ_CP025057.1"/>
</dbReference>
<dbReference type="FunFam" id="3.40.50.10860:FF:000005">
    <property type="entry name" value="C-1-tetrahydrofolate synthase, cytoplasmic, putative"/>
    <property type="match status" value="1"/>
</dbReference>
<dbReference type="SUPFAM" id="SSF51735">
    <property type="entry name" value="NAD(P)-binding Rossmann-fold domains"/>
    <property type="match status" value="1"/>
</dbReference>
<dbReference type="SUPFAM" id="SSF53223">
    <property type="entry name" value="Aminoacid dehydrogenase-like, N-terminal domain"/>
    <property type="match status" value="1"/>
</dbReference>
<keyword evidence="4 12" id="KW-0028">Amino-acid biosynthesis</keyword>
<comment type="catalytic activity">
    <reaction evidence="12">
        <text>(6R)-5,10-methenyltetrahydrofolate + H2O = (6R)-10-formyltetrahydrofolate + H(+)</text>
        <dbReference type="Rhea" id="RHEA:23700"/>
        <dbReference type="ChEBI" id="CHEBI:15377"/>
        <dbReference type="ChEBI" id="CHEBI:15378"/>
        <dbReference type="ChEBI" id="CHEBI:57455"/>
        <dbReference type="ChEBI" id="CHEBI:195366"/>
        <dbReference type="EC" id="3.5.4.9"/>
    </reaction>
</comment>
<dbReference type="AlphaFoldDB" id="A0A2K8SCP3"/>
<evidence type="ECO:0000256" key="3">
    <source>
        <dbReference type="ARBA" id="ARBA00022563"/>
    </source>
</evidence>
<evidence type="ECO:0000313" key="15">
    <source>
        <dbReference type="EMBL" id="AUB31206.1"/>
    </source>
</evidence>
<keyword evidence="16" id="KW-1185">Reference proteome</keyword>
<dbReference type="GO" id="GO:0005829">
    <property type="term" value="C:cytosol"/>
    <property type="evidence" value="ECO:0007669"/>
    <property type="project" value="TreeGrafter"/>
</dbReference>
<evidence type="ECO:0000256" key="1">
    <source>
        <dbReference type="ARBA" id="ARBA00004777"/>
    </source>
</evidence>
<dbReference type="PROSITE" id="PS00767">
    <property type="entry name" value="THF_DHG_CYH_2"/>
    <property type="match status" value="1"/>
</dbReference>
<dbReference type="InterPro" id="IPR020631">
    <property type="entry name" value="THF_DH/CycHdrlase_NAD-bd_dom"/>
</dbReference>
<evidence type="ECO:0000256" key="11">
    <source>
        <dbReference type="ARBA" id="ARBA00023268"/>
    </source>
</evidence>
<dbReference type="EC" id="3.5.4.9" evidence="12"/>
<dbReference type="KEGG" id="sfz:SFLOR_v1c01450"/>
<keyword evidence="8 12" id="KW-0560">Oxidoreductase</keyword>
<evidence type="ECO:0000256" key="12">
    <source>
        <dbReference type="HAMAP-Rule" id="MF_01576"/>
    </source>
</evidence>
<evidence type="ECO:0000259" key="13">
    <source>
        <dbReference type="Pfam" id="PF00763"/>
    </source>
</evidence>
<dbReference type="Gene3D" id="3.40.50.720">
    <property type="entry name" value="NAD(P)-binding Rossmann-like Domain"/>
    <property type="match status" value="1"/>
</dbReference>
<dbReference type="FunFam" id="3.40.50.720:FF:000006">
    <property type="entry name" value="Bifunctional protein FolD"/>
    <property type="match status" value="1"/>
</dbReference>
<dbReference type="Pfam" id="PF02882">
    <property type="entry name" value="THF_DHG_CYH_C"/>
    <property type="match status" value="1"/>
</dbReference>
<dbReference type="EMBL" id="CP025057">
    <property type="protein sequence ID" value="AUB31206.1"/>
    <property type="molecule type" value="Genomic_DNA"/>
</dbReference>
<comment type="similarity">
    <text evidence="12">Belongs to the tetrahydrofolate dehydrogenase/cyclohydrolase family.</text>
</comment>
<dbReference type="InterPro" id="IPR000672">
    <property type="entry name" value="THF_DH/CycHdrlase"/>
</dbReference>
<dbReference type="InterPro" id="IPR036291">
    <property type="entry name" value="NAD(P)-bd_dom_sf"/>
</dbReference>
<dbReference type="GO" id="GO:0009086">
    <property type="term" value="P:methionine biosynthetic process"/>
    <property type="evidence" value="ECO:0007669"/>
    <property type="project" value="UniProtKB-KW"/>
</dbReference>
<dbReference type="InterPro" id="IPR020630">
    <property type="entry name" value="THF_DH/CycHdrlase_cat_dom"/>
</dbReference>
<dbReference type="GO" id="GO:0000105">
    <property type="term" value="P:L-histidine biosynthetic process"/>
    <property type="evidence" value="ECO:0007669"/>
    <property type="project" value="UniProtKB-KW"/>
</dbReference>
<comment type="pathway">
    <text evidence="1 12">One-carbon metabolism; tetrahydrofolate interconversion.</text>
</comment>
<dbReference type="GO" id="GO:0004477">
    <property type="term" value="F:methenyltetrahydrofolate cyclohydrolase activity"/>
    <property type="evidence" value="ECO:0007669"/>
    <property type="project" value="UniProtKB-UniRule"/>
</dbReference>